<protein>
    <submittedName>
        <fullName evidence="1">Uncharacterized protein</fullName>
    </submittedName>
</protein>
<organism evidence="1 2">
    <name type="scientific">Cryptococcus wingfieldii CBS 7118</name>
    <dbReference type="NCBI Taxonomy" id="1295528"/>
    <lineage>
        <taxon>Eukaryota</taxon>
        <taxon>Fungi</taxon>
        <taxon>Dikarya</taxon>
        <taxon>Basidiomycota</taxon>
        <taxon>Agaricomycotina</taxon>
        <taxon>Tremellomycetes</taxon>
        <taxon>Tremellales</taxon>
        <taxon>Cryptococcaceae</taxon>
        <taxon>Cryptococcus</taxon>
    </lineage>
</organism>
<dbReference type="InterPro" id="IPR017359">
    <property type="entry name" value="Phi-like"/>
</dbReference>
<reference evidence="1 2" key="1">
    <citation type="submission" date="2016-06" db="EMBL/GenBank/DDBJ databases">
        <title>Evolution of pathogenesis and genome organization in the Tremellales.</title>
        <authorList>
            <person name="Cuomo C."/>
            <person name="Litvintseva A."/>
            <person name="Heitman J."/>
            <person name="Chen Y."/>
            <person name="Sun S."/>
            <person name="Springer D."/>
            <person name="Dromer F."/>
            <person name="Young S."/>
            <person name="Zeng Q."/>
            <person name="Chapman S."/>
            <person name="Gujja S."/>
            <person name="Saif S."/>
            <person name="Birren B."/>
        </authorList>
    </citation>
    <scope>NUCLEOTIDE SEQUENCE [LARGE SCALE GENOMIC DNA]</scope>
    <source>
        <strain evidence="1 2">CBS 7118</strain>
    </source>
</reference>
<evidence type="ECO:0000313" key="2">
    <source>
        <dbReference type="Proteomes" id="UP000094819"/>
    </source>
</evidence>
<dbReference type="PANTHER" id="PTHR15955">
    <property type="entry name" value="RWD DOMAIN CONTAINING PROTEIN 2"/>
    <property type="match status" value="1"/>
</dbReference>
<accession>A0A1E3JZE4</accession>
<dbReference type="EMBL" id="AWGH01000004">
    <property type="protein sequence ID" value="ODO05272.1"/>
    <property type="molecule type" value="Genomic_DNA"/>
</dbReference>
<sequence length="285" mass="30817">MNAREILVVASPLSTWRMEPQHGLAAELELVSASLLPSEILHSHVSPDHTVFTVTSSDSQLSLSVSVGQGFPKKESVAVEIKGGQMGRDEAAGWIDWVQGKLEDWDEDQDYPLYEAMTTHFLPLLAPVGTTPSPPPSKPPALAPDVPTVPHHALLVSHHLLAPSKRKDLHALSSSLSLIGFSKTGHPGIMYAIGDLLDLEEWIREVKSWQWLALRVRLAPVPVPEEAGNVVQKGQETGARGGKGRGEWTEMEKVGEALEWLRKRGGEERAKVLTDIGIGAGGGKG</sequence>
<dbReference type="PANTHER" id="PTHR15955:SF8">
    <property type="entry name" value="RWD DOMAIN-CONTAINING PROTEIN 2B-RELATED"/>
    <property type="match status" value="1"/>
</dbReference>
<name>A0A1E3JZE4_9TREE</name>
<gene>
    <name evidence="1" type="ORF">L198_01964</name>
</gene>
<comment type="caution">
    <text evidence="1">The sequence shown here is derived from an EMBL/GenBank/DDBJ whole genome shotgun (WGS) entry which is preliminary data.</text>
</comment>
<keyword evidence="2" id="KW-1185">Reference proteome</keyword>
<dbReference type="OrthoDB" id="432412at2759"/>
<dbReference type="GeneID" id="30191177"/>
<dbReference type="AlphaFoldDB" id="A0A1E3JZE4"/>
<evidence type="ECO:0000313" key="1">
    <source>
        <dbReference type="EMBL" id="ODO05272.1"/>
    </source>
</evidence>
<dbReference type="Proteomes" id="UP000094819">
    <property type="component" value="Unassembled WGS sequence"/>
</dbReference>
<proteinExistence type="predicted"/>
<dbReference type="RefSeq" id="XP_019033927.1">
    <property type="nucleotide sequence ID" value="XM_019174120.1"/>
</dbReference>